<keyword evidence="5" id="KW-0929">Antimicrobial</keyword>
<evidence type="ECO:0000256" key="2">
    <source>
        <dbReference type="ARBA" id="ARBA00010859"/>
    </source>
</evidence>
<dbReference type="GO" id="GO:0003796">
    <property type="term" value="F:lysozyme activity"/>
    <property type="evidence" value="ECO:0007669"/>
    <property type="project" value="UniProtKB-EC"/>
</dbReference>
<dbReference type="Gene3D" id="1.10.530.10">
    <property type="match status" value="1"/>
</dbReference>
<evidence type="ECO:0000256" key="11">
    <source>
        <dbReference type="RuleBase" id="RU004440"/>
    </source>
</evidence>
<evidence type="ECO:0000256" key="1">
    <source>
        <dbReference type="ARBA" id="ARBA00000632"/>
    </source>
</evidence>
<evidence type="ECO:0000256" key="12">
    <source>
        <dbReference type="SAM" id="SignalP"/>
    </source>
</evidence>
<dbReference type="SUPFAM" id="SSF53955">
    <property type="entry name" value="Lysozyme-like"/>
    <property type="match status" value="1"/>
</dbReference>
<evidence type="ECO:0000256" key="10">
    <source>
        <dbReference type="ARBA" id="ARBA00031262"/>
    </source>
</evidence>
<feature type="signal peptide" evidence="12">
    <location>
        <begin position="1"/>
        <end position="20"/>
    </location>
</feature>
<accession>A9XXB6</accession>
<dbReference type="GO" id="GO:0042742">
    <property type="term" value="P:defense response to bacterium"/>
    <property type="evidence" value="ECO:0007669"/>
    <property type="project" value="UniProtKB-KW"/>
</dbReference>
<dbReference type="GO" id="GO:0031640">
    <property type="term" value="P:killing of cells of another organism"/>
    <property type="evidence" value="ECO:0007669"/>
    <property type="project" value="UniProtKB-KW"/>
</dbReference>
<reference evidence="14" key="1">
    <citation type="journal article" date="2007" name="BMC Biol.">
        <title>Immune system responses and fitness costs associated with consumption of bacteria in larvae of Trichoplusia ni.</title>
        <authorList>
            <person name="Freitak D."/>
            <person name="Wheat C.W."/>
            <person name="Heckel D.G."/>
            <person name="Vogel H."/>
        </authorList>
    </citation>
    <scope>NUCLEOTIDE SEQUENCE</scope>
</reference>
<organism evidence="14">
    <name type="scientific">Trichoplusia ni</name>
    <name type="common">Cabbage looper</name>
    <dbReference type="NCBI Taxonomy" id="7111"/>
    <lineage>
        <taxon>Eukaryota</taxon>
        <taxon>Metazoa</taxon>
        <taxon>Ecdysozoa</taxon>
        <taxon>Arthropoda</taxon>
        <taxon>Hexapoda</taxon>
        <taxon>Insecta</taxon>
        <taxon>Pterygota</taxon>
        <taxon>Neoptera</taxon>
        <taxon>Endopterygota</taxon>
        <taxon>Lepidoptera</taxon>
        <taxon>Glossata</taxon>
        <taxon>Ditrysia</taxon>
        <taxon>Noctuoidea</taxon>
        <taxon>Noctuidae</taxon>
        <taxon>Plusiinae</taxon>
        <taxon>Trichoplusia</taxon>
    </lineage>
</organism>
<sequence length="140" mass="16073">MKLAVFVCVLFCCTCIFVESKHFERCELVQELRKQEFPENKLNNWVCLIESESSRRTDVIGPANSDGSRDYGLFQINDNIWCSNTTVAGKGCQVTCAELITDDITKASVCAKKIYRKQGFFAWHGWTKRCQKFLQDISHC</sequence>
<keyword evidence="6" id="KW-0081">Bacteriolytic enzyme</keyword>
<evidence type="ECO:0000256" key="4">
    <source>
        <dbReference type="ARBA" id="ARBA00020438"/>
    </source>
</evidence>
<dbReference type="InterPro" id="IPR023346">
    <property type="entry name" value="Lysozyme-like_dom_sf"/>
</dbReference>
<dbReference type="EMBL" id="EU016395">
    <property type="protein sequence ID" value="ABV68862.1"/>
    <property type="molecule type" value="mRNA"/>
</dbReference>
<evidence type="ECO:0000256" key="6">
    <source>
        <dbReference type="ARBA" id="ARBA00022638"/>
    </source>
</evidence>
<name>A9XXB6_TRINI</name>
<dbReference type="AlphaFoldDB" id="A9XXB6"/>
<comment type="similarity">
    <text evidence="2 11">Belongs to the glycosyl hydrolase 22 family.</text>
</comment>
<feature type="chain" id="PRO_5002747072" description="Lysozyme" evidence="12">
    <location>
        <begin position="21"/>
        <end position="140"/>
    </location>
</feature>
<dbReference type="Pfam" id="PF00062">
    <property type="entry name" value="Lys"/>
    <property type="match status" value="1"/>
</dbReference>
<dbReference type="InterPro" id="IPR000974">
    <property type="entry name" value="Glyco_hydro_22_lys"/>
</dbReference>
<comment type="catalytic activity">
    <reaction evidence="1">
        <text>Hydrolysis of (1-&gt;4)-beta-linkages between N-acetylmuramic acid and N-acetyl-D-glucosamine residues in a peptidoglycan and between N-acetyl-D-glucosamine residues in chitodextrins.</text>
        <dbReference type="EC" id="3.2.1.17"/>
    </reaction>
</comment>
<keyword evidence="9" id="KW-0326">Glycosidase</keyword>
<dbReference type="FunFam" id="1.10.530.10:FF:000001">
    <property type="entry name" value="Lysozyme C"/>
    <property type="match status" value="1"/>
</dbReference>
<evidence type="ECO:0000256" key="5">
    <source>
        <dbReference type="ARBA" id="ARBA00022529"/>
    </source>
</evidence>
<dbReference type="PANTHER" id="PTHR11407">
    <property type="entry name" value="LYSOZYME C"/>
    <property type="match status" value="1"/>
</dbReference>
<dbReference type="CDD" id="cd16899">
    <property type="entry name" value="LYZ_C_invert"/>
    <property type="match status" value="1"/>
</dbReference>
<evidence type="ECO:0000313" key="14">
    <source>
        <dbReference type="EMBL" id="ABV68862.1"/>
    </source>
</evidence>
<keyword evidence="8" id="KW-1015">Disulfide bond</keyword>
<evidence type="ECO:0000256" key="7">
    <source>
        <dbReference type="ARBA" id="ARBA00022801"/>
    </source>
</evidence>
<feature type="domain" description="Glycosyl hydrolases family 22 (GH22)" evidence="13">
    <location>
        <begin position="92"/>
        <end position="110"/>
    </location>
</feature>
<dbReference type="EC" id="3.2.1.17" evidence="3"/>
<protein>
    <recommendedName>
        <fullName evidence="4">Lysozyme</fullName>
        <ecNumber evidence="3">3.2.1.17</ecNumber>
    </recommendedName>
    <alternativeName>
        <fullName evidence="10">1,4-beta-N-acetylmuramidase</fullName>
    </alternativeName>
</protein>
<keyword evidence="12" id="KW-0732">Signal</keyword>
<dbReference type="PROSITE" id="PS51348">
    <property type="entry name" value="GLYCOSYL_HYDROL_F22_2"/>
    <property type="match status" value="1"/>
</dbReference>
<dbReference type="InterPro" id="IPR019799">
    <property type="entry name" value="Glyco_hydro_22_CS"/>
</dbReference>
<evidence type="ECO:0000256" key="8">
    <source>
        <dbReference type="ARBA" id="ARBA00023157"/>
    </source>
</evidence>
<dbReference type="PRINTS" id="PR00135">
    <property type="entry name" value="LYZLACT"/>
</dbReference>
<evidence type="ECO:0000259" key="13">
    <source>
        <dbReference type="PROSITE" id="PS00128"/>
    </source>
</evidence>
<dbReference type="PROSITE" id="PS00128">
    <property type="entry name" value="GLYCOSYL_HYDROL_F22_1"/>
    <property type="match status" value="1"/>
</dbReference>
<dbReference type="InterPro" id="IPR001916">
    <property type="entry name" value="Glyco_hydro_22"/>
</dbReference>
<dbReference type="PANTHER" id="PTHR11407:SF63">
    <property type="entry name" value="LYSOZYME C"/>
    <property type="match status" value="1"/>
</dbReference>
<proteinExistence type="evidence at transcript level"/>
<evidence type="ECO:0000256" key="9">
    <source>
        <dbReference type="ARBA" id="ARBA00023295"/>
    </source>
</evidence>
<dbReference type="SMART" id="SM00263">
    <property type="entry name" value="LYZ1"/>
    <property type="match status" value="1"/>
</dbReference>
<keyword evidence="7" id="KW-0378">Hydrolase</keyword>
<dbReference type="CAZy" id="GH22">
    <property type="family name" value="Glycoside Hydrolase Family 22"/>
</dbReference>
<dbReference type="PRINTS" id="PR00137">
    <property type="entry name" value="LYSOZYME"/>
</dbReference>
<evidence type="ECO:0000256" key="3">
    <source>
        <dbReference type="ARBA" id="ARBA00012732"/>
    </source>
</evidence>